<organism evidence="2 3">
    <name type="scientific">Paraphaeosphaeria sporulosa</name>
    <dbReference type="NCBI Taxonomy" id="1460663"/>
    <lineage>
        <taxon>Eukaryota</taxon>
        <taxon>Fungi</taxon>
        <taxon>Dikarya</taxon>
        <taxon>Ascomycota</taxon>
        <taxon>Pezizomycotina</taxon>
        <taxon>Dothideomycetes</taxon>
        <taxon>Pleosporomycetidae</taxon>
        <taxon>Pleosporales</taxon>
        <taxon>Massarineae</taxon>
        <taxon>Didymosphaeriaceae</taxon>
        <taxon>Paraphaeosphaeria</taxon>
    </lineage>
</organism>
<dbReference type="InterPro" id="IPR045518">
    <property type="entry name" value="2EXR"/>
</dbReference>
<dbReference type="AlphaFoldDB" id="A0A177C483"/>
<gene>
    <name evidence="2" type="ORF">CC84DRAFT_1062960</name>
</gene>
<sequence>NTTSDQEASLFFRLPAELRNQIYADLLCPDAVNLHSITNRENNLNVRHYNQTSTATSLHPAILSTCRKIHDEATALLYAPHIFHAHPSLLASLPHLTSSAKPVLYPSVTNLISRWQICLRLDTDPQFTAAQAAAAFSGAEYLEVRVWQAQFEACDYAVLKLFTAVRGVQFARVGGDVDAKLARWLEGQMMLPRGEGACQSDEMCPWKGVGEVLCGRCYHK</sequence>
<evidence type="ECO:0000313" key="3">
    <source>
        <dbReference type="Proteomes" id="UP000077069"/>
    </source>
</evidence>
<dbReference type="GeneID" id="28757088"/>
<protein>
    <recommendedName>
        <fullName evidence="1">2EXR domain-containing protein</fullName>
    </recommendedName>
</protein>
<keyword evidence="3" id="KW-1185">Reference proteome</keyword>
<dbReference type="RefSeq" id="XP_018032808.1">
    <property type="nucleotide sequence ID" value="XM_018173602.1"/>
</dbReference>
<proteinExistence type="predicted"/>
<dbReference type="Proteomes" id="UP000077069">
    <property type="component" value="Unassembled WGS sequence"/>
</dbReference>
<dbReference type="EMBL" id="KV441556">
    <property type="protein sequence ID" value="OAG02443.1"/>
    <property type="molecule type" value="Genomic_DNA"/>
</dbReference>
<evidence type="ECO:0000259" key="1">
    <source>
        <dbReference type="Pfam" id="PF20150"/>
    </source>
</evidence>
<reference evidence="2 3" key="1">
    <citation type="submission" date="2016-05" db="EMBL/GenBank/DDBJ databases">
        <title>Comparative analysis of secretome profiles of manganese(II)-oxidizing ascomycete fungi.</title>
        <authorList>
            <consortium name="DOE Joint Genome Institute"/>
            <person name="Zeiner C.A."/>
            <person name="Purvine S.O."/>
            <person name="Zink E.M."/>
            <person name="Wu S."/>
            <person name="Pasa-Tolic L."/>
            <person name="Chaput D.L."/>
            <person name="Haridas S."/>
            <person name="Grigoriev I.V."/>
            <person name="Santelli C.M."/>
            <person name="Hansel C.M."/>
        </authorList>
    </citation>
    <scope>NUCLEOTIDE SEQUENCE [LARGE SCALE GENOMIC DNA]</scope>
    <source>
        <strain evidence="2 3">AP3s5-JAC2a</strain>
    </source>
</reference>
<name>A0A177C483_9PLEO</name>
<dbReference type="Pfam" id="PF20150">
    <property type="entry name" value="2EXR"/>
    <property type="match status" value="1"/>
</dbReference>
<dbReference type="InterPro" id="IPR038883">
    <property type="entry name" value="AN11006-like"/>
</dbReference>
<dbReference type="PANTHER" id="PTHR42085">
    <property type="entry name" value="F-BOX DOMAIN-CONTAINING PROTEIN"/>
    <property type="match status" value="1"/>
</dbReference>
<feature type="domain" description="2EXR" evidence="1">
    <location>
        <begin position="10"/>
        <end position="84"/>
    </location>
</feature>
<feature type="non-terminal residue" evidence="2">
    <location>
        <position position="1"/>
    </location>
</feature>
<dbReference type="OrthoDB" id="2951834at2759"/>
<evidence type="ECO:0000313" key="2">
    <source>
        <dbReference type="EMBL" id="OAG02443.1"/>
    </source>
</evidence>
<dbReference type="PANTHER" id="PTHR42085:SF4">
    <property type="entry name" value="F-BOX DOMAIN-CONTAINING PROTEIN"/>
    <property type="match status" value="1"/>
</dbReference>
<feature type="non-terminal residue" evidence="2">
    <location>
        <position position="220"/>
    </location>
</feature>
<accession>A0A177C483</accession>
<dbReference type="InParanoid" id="A0A177C483"/>